<dbReference type="PANTHER" id="PTHR10434">
    <property type="entry name" value="1-ACYL-SN-GLYCEROL-3-PHOSPHATE ACYLTRANSFERASE"/>
    <property type="match status" value="1"/>
</dbReference>
<protein>
    <recommendedName>
        <fullName evidence="9">Cytidylate kinase</fullName>
        <shortName evidence="9">CK</shortName>
        <ecNumber evidence="9">2.7.4.25</ecNumber>
    </recommendedName>
    <alternativeName>
        <fullName evidence="9">Cytidine monophosphate kinase</fullName>
        <shortName evidence="9">CMP kinase</shortName>
    </alternativeName>
</protein>
<feature type="domain" description="Phospholipid/glycerol acyltransferase" evidence="11">
    <location>
        <begin position="339"/>
        <end position="455"/>
    </location>
</feature>
<dbReference type="CDD" id="cd02020">
    <property type="entry name" value="CMPK"/>
    <property type="match status" value="1"/>
</dbReference>
<name>A0ABU7R9K7_9ACTN</name>
<evidence type="ECO:0000256" key="6">
    <source>
        <dbReference type="ARBA" id="ARBA00023315"/>
    </source>
</evidence>
<dbReference type="SMART" id="SM00563">
    <property type="entry name" value="PlsC"/>
    <property type="match status" value="1"/>
</dbReference>
<dbReference type="HAMAP" id="MF_00238">
    <property type="entry name" value="Cytidyl_kinase_type1"/>
    <property type="match status" value="1"/>
</dbReference>
<evidence type="ECO:0000256" key="3">
    <source>
        <dbReference type="ARBA" id="ARBA00022741"/>
    </source>
</evidence>
<organism evidence="12 13">
    <name type="scientific">Olsenella absiana</name>
    <dbReference type="NCBI Taxonomy" id="3115222"/>
    <lineage>
        <taxon>Bacteria</taxon>
        <taxon>Bacillati</taxon>
        <taxon>Actinomycetota</taxon>
        <taxon>Coriobacteriia</taxon>
        <taxon>Coriobacteriales</taxon>
        <taxon>Atopobiaceae</taxon>
        <taxon>Olsenella</taxon>
    </lineage>
</organism>
<dbReference type="InterPro" id="IPR011994">
    <property type="entry name" value="Cytidylate_kinase_dom"/>
</dbReference>
<dbReference type="SUPFAM" id="SSF52540">
    <property type="entry name" value="P-loop containing nucleoside triphosphate hydrolases"/>
    <property type="match status" value="1"/>
</dbReference>
<dbReference type="Gene3D" id="3.40.50.300">
    <property type="entry name" value="P-loop containing nucleotide triphosphate hydrolases"/>
    <property type="match status" value="1"/>
</dbReference>
<comment type="subcellular location">
    <subcellularLocation>
        <location evidence="9">Cytoplasm</location>
    </subcellularLocation>
</comment>
<accession>A0ABU7R9K7</accession>
<evidence type="ECO:0000313" key="12">
    <source>
        <dbReference type="EMBL" id="MEE6147292.1"/>
    </source>
</evidence>
<proteinExistence type="inferred from homology"/>
<reference evidence="12 13" key="1">
    <citation type="submission" date="2024-01" db="EMBL/GenBank/DDBJ databases">
        <title>Description of Olsenella sp. nov., isolated from pig feces.</title>
        <authorList>
            <person name="Chang Y.-H."/>
        </authorList>
    </citation>
    <scope>NUCLEOTIDE SEQUENCE [LARGE SCALE GENOMIC DNA]</scope>
    <source>
        <strain evidence="12 13">YH-ols2223</strain>
    </source>
</reference>
<dbReference type="PANTHER" id="PTHR10434:SF11">
    <property type="entry name" value="1-ACYL-SN-GLYCEROL-3-PHOSPHATE ACYLTRANSFERASE"/>
    <property type="match status" value="1"/>
</dbReference>
<evidence type="ECO:0000313" key="13">
    <source>
        <dbReference type="Proteomes" id="UP001332931"/>
    </source>
</evidence>
<keyword evidence="6" id="KW-0012">Acyltransferase</keyword>
<feature type="compositionally biased region" description="Low complexity" evidence="10">
    <location>
        <begin position="247"/>
        <end position="260"/>
    </location>
</feature>
<comment type="caution">
    <text evidence="12">The sequence shown here is derived from an EMBL/GenBank/DDBJ whole genome shotgun (WGS) entry which is preliminary data.</text>
</comment>
<keyword evidence="5 9" id="KW-0067">ATP-binding</keyword>
<dbReference type="InterPro" id="IPR003136">
    <property type="entry name" value="Cytidylate_kin"/>
</dbReference>
<evidence type="ECO:0000256" key="8">
    <source>
        <dbReference type="ARBA" id="ARBA00048478"/>
    </source>
</evidence>
<comment type="catalytic activity">
    <reaction evidence="7 9">
        <text>dCMP + ATP = dCDP + ADP</text>
        <dbReference type="Rhea" id="RHEA:25094"/>
        <dbReference type="ChEBI" id="CHEBI:30616"/>
        <dbReference type="ChEBI" id="CHEBI:57566"/>
        <dbReference type="ChEBI" id="CHEBI:58593"/>
        <dbReference type="ChEBI" id="CHEBI:456216"/>
        <dbReference type="EC" id="2.7.4.25"/>
    </reaction>
</comment>
<evidence type="ECO:0000256" key="5">
    <source>
        <dbReference type="ARBA" id="ARBA00022840"/>
    </source>
</evidence>
<dbReference type="InterPro" id="IPR002123">
    <property type="entry name" value="Plipid/glycerol_acylTrfase"/>
</dbReference>
<dbReference type="EC" id="2.7.4.25" evidence="9"/>
<dbReference type="Proteomes" id="UP001332931">
    <property type="component" value="Unassembled WGS sequence"/>
</dbReference>
<keyword evidence="13" id="KW-1185">Reference proteome</keyword>
<evidence type="ECO:0000256" key="4">
    <source>
        <dbReference type="ARBA" id="ARBA00022777"/>
    </source>
</evidence>
<comment type="similarity">
    <text evidence="1 9">Belongs to the cytidylate kinase family. Type 1 subfamily.</text>
</comment>
<evidence type="ECO:0000259" key="11">
    <source>
        <dbReference type="SMART" id="SM00563"/>
    </source>
</evidence>
<dbReference type="NCBIfam" id="TIGR00017">
    <property type="entry name" value="cmk"/>
    <property type="match status" value="1"/>
</dbReference>
<keyword evidence="2 9" id="KW-0808">Transferase</keyword>
<evidence type="ECO:0000256" key="2">
    <source>
        <dbReference type="ARBA" id="ARBA00022679"/>
    </source>
</evidence>
<sequence>MKIAIDGPAGSGKSTIARALAERCGMTYLDTGAMYRSVTWACLRDGVDPSDLAAVADTAARSDVRFVREKDGSQRVLLDGEDVTAQIRTPEVDRSVSIVSAVPAVRALMVERQRALAGEGDVVAEGRDIGTVVFPDAEVKVFLTADPRARAHRRAVQRAGGDAAAGVAAEVDPEQERAILEGIERRDRIDSTRETTPLRRADDAHLLDSSDLTVEQELEQIMGLIAAAREAGGPTGQAAPSGPTAPAPDAIAKPASDAPAPARPAAPKPAPAEGRMRAFAGNSIDDYYDHAMRDYPWTAKVLLGFLVGVVGAATKVLWPWRIEGAERLWDASAEGGKGRVIVMNHVSMLDPVVVYVSEWVHGRRVRCVYKSEFDKVKVATWLFARAGAVPVRRGTADIKVVRRAQRALERGEDVLIFPEGTRVKADDEEVELHGGFALMAQLAKARVLPVAIVGARDITTRTRKVPHFHRVFLKAGEPIGFGGIEAKGRKRQAAEMERVAMERVYALRDELRAEHPGKL</sequence>
<feature type="compositionally biased region" description="Pro residues" evidence="10">
    <location>
        <begin position="261"/>
        <end position="270"/>
    </location>
</feature>
<keyword evidence="4 9" id="KW-0418">Kinase</keyword>
<keyword evidence="3 9" id="KW-0547">Nucleotide-binding</keyword>
<evidence type="ECO:0000256" key="7">
    <source>
        <dbReference type="ARBA" id="ARBA00047615"/>
    </source>
</evidence>
<dbReference type="InterPro" id="IPR027417">
    <property type="entry name" value="P-loop_NTPase"/>
</dbReference>
<dbReference type="GO" id="GO:0016301">
    <property type="term" value="F:kinase activity"/>
    <property type="evidence" value="ECO:0007669"/>
    <property type="project" value="UniProtKB-KW"/>
</dbReference>
<dbReference type="SUPFAM" id="SSF69593">
    <property type="entry name" value="Glycerol-3-phosphate (1)-acyltransferase"/>
    <property type="match status" value="1"/>
</dbReference>
<dbReference type="RefSeq" id="WP_330958054.1">
    <property type="nucleotide sequence ID" value="NZ_JAZGJQ010000003.1"/>
</dbReference>
<evidence type="ECO:0000256" key="9">
    <source>
        <dbReference type="HAMAP-Rule" id="MF_00238"/>
    </source>
</evidence>
<evidence type="ECO:0000256" key="10">
    <source>
        <dbReference type="SAM" id="MobiDB-lite"/>
    </source>
</evidence>
<dbReference type="CDD" id="cd07989">
    <property type="entry name" value="LPLAT_AGPAT-like"/>
    <property type="match status" value="1"/>
</dbReference>
<gene>
    <name evidence="9 12" type="primary">cmk</name>
    <name evidence="12" type="ORF">VXJ25_04710</name>
</gene>
<keyword evidence="9" id="KW-0963">Cytoplasm</keyword>
<evidence type="ECO:0000256" key="1">
    <source>
        <dbReference type="ARBA" id="ARBA00009427"/>
    </source>
</evidence>
<dbReference type="Pfam" id="PF02224">
    <property type="entry name" value="Cytidylate_kin"/>
    <property type="match status" value="1"/>
</dbReference>
<feature type="region of interest" description="Disordered" evidence="10">
    <location>
        <begin position="231"/>
        <end position="274"/>
    </location>
</feature>
<feature type="binding site" evidence="9">
    <location>
        <begin position="7"/>
        <end position="15"/>
    </location>
    <ligand>
        <name>ATP</name>
        <dbReference type="ChEBI" id="CHEBI:30616"/>
    </ligand>
</feature>
<dbReference type="Pfam" id="PF01553">
    <property type="entry name" value="Acyltransferase"/>
    <property type="match status" value="1"/>
</dbReference>
<dbReference type="EMBL" id="JAZGJQ010000003">
    <property type="protein sequence ID" value="MEE6147292.1"/>
    <property type="molecule type" value="Genomic_DNA"/>
</dbReference>
<comment type="catalytic activity">
    <reaction evidence="8 9">
        <text>CMP + ATP = CDP + ADP</text>
        <dbReference type="Rhea" id="RHEA:11600"/>
        <dbReference type="ChEBI" id="CHEBI:30616"/>
        <dbReference type="ChEBI" id="CHEBI:58069"/>
        <dbReference type="ChEBI" id="CHEBI:60377"/>
        <dbReference type="ChEBI" id="CHEBI:456216"/>
        <dbReference type="EC" id="2.7.4.25"/>
    </reaction>
</comment>